<feature type="active site" description="Proton acceptor" evidence="8">
    <location>
        <position position="62"/>
    </location>
</feature>
<evidence type="ECO:0000256" key="2">
    <source>
        <dbReference type="ARBA" id="ARBA00004713"/>
    </source>
</evidence>
<feature type="site" description="Transition state stabilizer" evidence="9">
    <location>
        <position position="212"/>
    </location>
</feature>
<dbReference type="SUPFAM" id="SSF53756">
    <property type="entry name" value="UDP-Glycosyltransferase/glycogen phosphorylase"/>
    <property type="match status" value="1"/>
</dbReference>
<keyword evidence="10" id="KW-0472">Membrane</keyword>
<protein>
    <recommendedName>
        <fullName evidence="4 10">3-deoxy-D-manno-octulosonic acid transferase</fullName>
        <shortName evidence="10">Kdo transferase</shortName>
        <ecNumber evidence="3 10">2.4.99.12</ecNumber>
    </recommendedName>
    <alternativeName>
        <fullName evidence="6 10">Lipid IV(A) 3-deoxy-D-manno-octulosonic acid transferase</fullName>
    </alternativeName>
</protein>
<evidence type="ECO:0000256" key="9">
    <source>
        <dbReference type="PIRSR" id="PIRSR639901-2"/>
    </source>
</evidence>
<evidence type="ECO:0000256" key="7">
    <source>
        <dbReference type="ARBA" id="ARBA00049183"/>
    </source>
</evidence>
<evidence type="ECO:0000259" key="11">
    <source>
        <dbReference type="Pfam" id="PF04413"/>
    </source>
</evidence>
<feature type="domain" description="3-deoxy-D-manno-octulosonic-acid transferase N-terminal" evidence="11">
    <location>
        <begin position="35"/>
        <end position="213"/>
    </location>
</feature>
<dbReference type="Proteomes" id="UP000005324">
    <property type="component" value="Unassembled WGS sequence"/>
</dbReference>
<evidence type="ECO:0000256" key="3">
    <source>
        <dbReference type="ARBA" id="ARBA00012621"/>
    </source>
</evidence>
<reference evidence="12 13" key="1">
    <citation type="submission" date="2010-04" db="EMBL/GenBank/DDBJ databases">
        <authorList>
            <person name="Qin X."/>
            <person name="Bachman B."/>
            <person name="Battles P."/>
            <person name="Bell A."/>
            <person name="Bess C."/>
            <person name="Bickham C."/>
            <person name="Chaboub L."/>
            <person name="Chen D."/>
            <person name="Coyle M."/>
            <person name="Deiros D.R."/>
            <person name="Dinh H."/>
            <person name="Forbes L."/>
            <person name="Fowler G."/>
            <person name="Francisco L."/>
            <person name="Fu Q."/>
            <person name="Gubbala S."/>
            <person name="Hale W."/>
            <person name="Han Y."/>
            <person name="Hemphill L."/>
            <person name="Highlander S.K."/>
            <person name="Hirani K."/>
            <person name="Hogues M."/>
            <person name="Jackson L."/>
            <person name="Jakkamsetti A."/>
            <person name="Javaid M."/>
            <person name="Jiang H."/>
            <person name="Korchina V."/>
            <person name="Kovar C."/>
            <person name="Lara F."/>
            <person name="Lee S."/>
            <person name="Mata R."/>
            <person name="Mathew T."/>
            <person name="Moen C."/>
            <person name="Morales K."/>
            <person name="Munidasa M."/>
            <person name="Nazareth L."/>
            <person name="Ngo R."/>
            <person name="Nguyen L."/>
            <person name="Okwuonu G."/>
            <person name="Ongeri F."/>
            <person name="Patil S."/>
            <person name="Petrosino J."/>
            <person name="Pham C."/>
            <person name="Pham P."/>
            <person name="Pu L.-L."/>
            <person name="Puazo M."/>
            <person name="Raj R."/>
            <person name="Reid J."/>
            <person name="Rouhana J."/>
            <person name="Saada N."/>
            <person name="Shang Y."/>
            <person name="Simmons D."/>
            <person name="Thornton R."/>
            <person name="Warren J."/>
            <person name="Weissenberger G."/>
            <person name="Zhang J."/>
            <person name="Zhang L."/>
            <person name="Zhou C."/>
            <person name="Zhu D."/>
            <person name="Muzny D."/>
            <person name="Worley K."/>
            <person name="Gibbs R."/>
        </authorList>
    </citation>
    <scope>NUCLEOTIDE SEQUENCE [LARGE SCALE GENOMIC DNA]</scope>
    <source>
        <strain evidence="12 13">ATCC 49957</strain>
    </source>
</reference>
<dbReference type="InterPro" id="IPR038107">
    <property type="entry name" value="Glycos_transf_N_sf"/>
</dbReference>
<dbReference type="GO" id="GO:0009244">
    <property type="term" value="P:lipopolysaccharide core region biosynthetic process"/>
    <property type="evidence" value="ECO:0007669"/>
    <property type="project" value="UniProtKB-UniRule"/>
</dbReference>
<keyword evidence="10" id="KW-1003">Cell membrane</keyword>
<accession>D5RI91</accession>
<comment type="caution">
    <text evidence="12">The sequence shown here is derived from an EMBL/GenBank/DDBJ whole genome shotgun (WGS) entry which is preliminary data.</text>
</comment>
<dbReference type="PANTHER" id="PTHR42755:SF1">
    <property type="entry name" value="3-DEOXY-D-MANNO-OCTULOSONIC ACID TRANSFERASE, MITOCHONDRIAL-RELATED"/>
    <property type="match status" value="1"/>
</dbReference>
<dbReference type="OrthoDB" id="9789797at2"/>
<evidence type="ECO:0000256" key="6">
    <source>
        <dbReference type="ARBA" id="ARBA00031445"/>
    </source>
</evidence>
<dbReference type="UniPathway" id="UPA00958"/>
<feature type="site" description="Transition state stabilizer" evidence="9">
    <location>
        <position position="136"/>
    </location>
</feature>
<comment type="subcellular location">
    <subcellularLocation>
        <location evidence="10">Cell membrane</location>
    </subcellularLocation>
</comment>
<dbReference type="EMBL" id="ADVL01000137">
    <property type="protein sequence ID" value="EFH12979.1"/>
    <property type="molecule type" value="Genomic_DNA"/>
</dbReference>
<evidence type="ECO:0000256" key="8">
    <source>
        <dbReference type="PIRSR" id="PIRSR639901-1"/>
    </source>
</evidence>
<comment type="catalytic activity">
    <reaction evidence="7 10">
        <text>lipid IVA (E. coli) + CMP-3-deoxy-beta-D-manno-octulosonate = alpha-Kdo-(2-&gt;6)-lipid IVA (E. coli) + CMP + H(+)</text>
        <dbReference type="Rhea" id="RHEA:28066"/>
        <dbReference type="ChEBI" id="CHEBI:15378"/>
        <dbReference type="ChEBI" id="CHEBI:58603"/>
        <dbReference type="ChEBI" id="CHEBI:60364"/>
        <dbReference type="ChEBI" id="CHEBI:60377"/>
        <dbReference type="ChEBI" id="CHEBI:85987"/>
        <dbReference type="EC" id="2.4.99.12"/>
    </reaction>
</comment>
<gene>
    <name evidence="12" type="primary">waaA</name>
    <name evidence="12" type="ORF">HMPREF0731_0801</name>
</gene>
<sequence length="435" mass="46274">MSLAAGAGRVLGSALAPLLPLWLRRRARRGKEVPERLPERSGHGAERPEGPLLWLHGASVGETLSLLPLMQTLLERSPRLTLLVTTGTVTAAGMLAQRLPPALAGRVIHRFAPLDVPRWLERFLQGWRPDGAVFVESELWPNLSAALARHGIPAALVNARLSARSARMWRWAPGLAREMLGRFRLVVAQSEEDAERLRALGATGAEHWGHLKAAAEKLPADPAELARLRHAIGRRPVFLAASTQPGEEASILAAHATLRRRFPDLLTILALRHPVRAEEVAALAAPFGRTARRSRGQLPLPGCDLYLVDTLGEMGLFFRLAGVCFIGASLVPKGGHNPLEPARLGCPILFGPYTDNVQAMADRLVATGGAIRVRDSATLAEAVGDVLSDAGRARAMVRAAALIADDAALLPGKLASAILAIMPLGAGAPPAQGGP</sequence>
<organism evidence="12 13">
    <name type="scientific">Pseudoroseomonas cervicalis ATCC 49957</name>
    <dbReference type="NCBI Taxonomy" id="525371"/>
    <lineage>
        <taxon>Bacteria</taxon>
        <taxon>Pseudomonadati</taxon>
        <taxon>Pseudomonadota</taxon>
        <taxon>Alphaproteobacteria</taxon>
        <taxon>Acetobacterales</taxon>
        <taxon>Roseomonadaceae</taxon>
        <taxon>Roseomonas</taxon>
    </lineage>
</organism>
<evidence type="ECO:0000256" key="1">
    <source>
        <dbReference type="ARBA" id="ARBA00003394"/>
    </source>
</evidence>
<dbReference type="GO" id="GO:0009245">
    <property type="term" value="P:lipid A biosynthetic process"/>
    <property type="evidence" value="ECO:0007669"/>
    <property type="project" value="TreeGrafter"/>
</dbReference>
<comment type="function">
    <text evidence="1 10">Involved in lipopolysaccharide (LPS) biosynthesis. Catalyzes the transfer of 3-deoxy-D-manno-octulosonate (Kdo) residue(s) from CMP-Kdo to lipid IV(A), the tetraacyldisaccharide-1,4'-bisphosphate precursor of lipid A.</text>
</comment>
<evidence type="ECO:0000256" key="4">
    <source>
        <dbReference type="ARBA" id="ARBA00019077"/>
    </source>
</evidence>
<dbReference type="Pfam" id="PF04413">
    <property type="entry name" value="Glycos_transf_N"/>
    <property type="match status" value="1"/>
</dbReference>
<dbReference type="InterPro" id="IPR007507">
    <property type="entry name" value="Glycos_transf_N"/>
</dbReference>
<evidence type="ECO:0000313" key="13">
    <source>
        <dbReference type="Proteomes" id="UP000005324"/>
    </source>
</evidence>
<name>D5RI91_9PROT</name>
<evidence type="ECO:0000256" key="10">
    <source>
        <dbReference type="RuleBase" id="RU365103"/>
    </source>
</evidence>
<dbReference type="Gene3D" id="3.40.50.2000">
    <property type="entry name" value="Glycogen Phosphorylase B"/>
    <property type="match status" value="1"/>
</dbReference>
<evidence type="ECO:0000256" key="5">
    <source>
        <dbReference type="ARBA" id="ARBA00022679"/>
    </source>
</evidence>
<dbReference type="AlphaFoldDB" id="D5RI91"/>
<dbReference type="Gene3D" id="3.40.50.11720">
    <property type="entry name" value="3-Deoxy-D-manno-octulosonic-acid transferase, N-terminal domain"/>
    <property type="match status" value="1"/>
</dbReference>
<dbReference type="EC" id="2.4.99.12" evidence="3 10"/>
<dbReference type="RefSeq" id="WP_007003860.1">
    <property type="nucleotide sequence ID" value="NZ_GG770778.1"/>
</dbReference>
<keyword evidence="13" id="KW-1185">Reference proteome</keyword>
<dbReference type="PANTHER" id="PTHR42755">
    <property type="entry name" value="3-DEOXY-MANNO-OCTULOSONATE CYTIDYLYLTRANSFERASE"/>
    <property type="match status" value="1"/>
</dbReference>
<dbReference type="GO" id="GO:0005886">
    <property type="term" value="C:plasma membrane"/>
    <property type="evidence" value="ECO:0007669"/>
    <property type="project" value="UniProtKB-SubCell"/>
</dbReference>
<comment type="similarity">
    <text evidence="10">Belongs to the glycosyltransferase group 1 family.</text>
</comment>
<evidence type="ECO:0000313" key="12">
    <source>
        <dbReference type="EMBL" id="EFH12979.1"/>
    </source>
</evidence>
<comment type="pathway">
    <text evidence="2 10">Bacterial outer membrane biogenesis; LPS core biosynthesis.</text>
</comment>
<dbReference type="HOGENOM" id="CLU_036146_1_1_5"/>
<dbReference type="GO" id="GO:0043842">
    <property type="term" value="F:Kdo transferase activity"/>
    <property type="evidence" value="ECO:0007669"/>
    <property type="project" value="UniProtKB-EC"/>
</dbReference>
<proteinExistence type="inferred from homology"/>
<keyword evidence="5 10" id="KW-0808">Transferase</keyword>
<dbReference type="InterPro" id="IPR039901">
    <property type="entry name" value="Kdotransferase"/>
</dbReference>
<keyword evidence="10" id="KW-0448">Lipopolysaccharide biosynthesis</keyword>